<evidence type="ECO:0000313" key="1">
    <source>
        <dbReference type="EMBL" id="KAE8367184.1"/>
    </source>
</evidence>
<gene>
    <name evidence="1" type="ORF">BDV27DRAFT_77152</name>
</gene>
<reference evidence="1 2" key="1">
    <citation type="submission" date="2019-04" db="EMBL/GenBank/DDBJ databases">
        <title>Friends and foes A comparative genomics studyof 23 Aspergillus species from section Flavi.</title>
        <authorList>
            <consortium name="DOE Joint Genome Institute"/>
            <person name="Kjaerbolling I."/>
            <person name="Vesth T."/>
            <person name="Frisvad J.C."/>
            <person name="Nybo J.L."/>
            <person name="Theobald S."/>
            <person name="Kildgaard S."/>
            <person name="Isbrandt T."/>
            <person name="Kuo A."/>
            <person name="Sato A."/>
            <person name="Lyhne E.K."/>
            <person name="Kogle M.E."/>
            <person name="Wiebenga A."/>
            <person name="Kun R.S."/>
            <person name="Lubbers R.J."/>
            <person name="Makela M.R."/>
            <person name="Barry K."/>
            <person name="Chovatia M."/>
            <person name="Clum A."/>
            <person name="Daum C."/>
            <person name="Haridas S."/>
            <person name="He G."/>
            <person name="LaButti K."/>
            <person name="Lipzen A."/>
            <person name="Mondo S."/>
            <person name="Riley R."/>
            <person name="Salamov A."/>
            <person name="Simmons B.A."/>
            <person name="Magnuson J.K."/>
            <person name="Henrissat B."/>
            <person name="Mortensen U.H."/>
            <person name="Larsen T.O."/>
            <person name="Devries R.P."/>
            <person name="Grigoriev I.V."/>
            <person name="Machida M."/>
            <person name="Baker S.E."/>
            <person name="Andersen M.R."/>
        </authorList>
    </citation>
    <scope>NUCLEOTIDE SEQUENCE [LARGE SCALE GENOMIC DNA]</scope>
    <source>
        <strain evidence="1 2">CBS 763.97</strain>
    </source>
</reference>
<proteinExistence type="predicted"/>
<dbReference type="OrthoDB" id="3365636at2759"/>
<dbReference type="GeneID" id="43661995"/>
<organism evidence="1 2">
    <name type="scientific">Aspergillus caelatus</name>
    <dbReference type="NCBI Taxonomy" id="61420"/>
    <lineage>
        <taxon>Eukaryota</taxon>
        <taxon>Fungi</taxon>
        <taxon>Dikarya</taxon>
        <taxon>Ascomycota</taxon>
        <taxon>Pezizomycotina</taxon>
        <taxon>Eurotiomycetes</taxon>
        <taxon>Eurotiomycetidae</taxon>
        <taxon>Eurotiales</taxon>
        <taxon>Aspergillaceae</taxon>
        <taxon>Aspergillus</taxon>
        <taxon>Aspergillus subgen. Circumdati</taxon>
    </lineage>
</organism>
<dbReference type="RefSeq" id="XP_031930265.1">
    <property type="nucleotide sequence ID" value="XM_032077549.1"/>
</dbReference>
<dbReference type="AlphaFoldDB" id="A0A5N7ABF2"/>
<accession>A0A5N7ABF2</accession>
<sequence>MIGACSRPTTTSRAIHVNTESFFSMGDDFCSARDRCHWDPQLEACRRVCTAWMHERVRKRVGFSRSAAYSAFPFLGCGNTTPRPLDGATAPSRGLDCDGQVAAIIASPITLTAPSSCTIPGHIEEMGFYNVSSFSGFCQLSSPTFSDLSLRFHQ</sequence>
<evidence type="ECO:0000313" key="2">
    <source>
        <dbReference type="Proteomes" id="UP000326268"/>
    </source>
</evidence>
<keyword evidence="2" id="KW-1185">Reference proteome</keyword>
<dbReference type="Proteomes" id="UP000326268">
    <property type="component" value="Unassembled WGS sequence"/>
</dbReference>
<dbReference type="EMBL" id="ML737601">
    <property type="protein sequence ID" value="KAE8367184.1"/>
    <property type="molecule type" value="Genomic_DNA"/>
</dbReference>
<protein>
    <submittedName>
        <fullName evidence="1">Uncharacterized protein</fullName>
    </submittedName>
</protein>
<name>A0A5N7ABF2_9EURO</name>